<evidence type="ECO:0000256" key="3">
    <source>
        <dbReference type="ARBA" id="ARBA00022475"/>
    </source>
</evidence>
<keyword evidence="2 7" id="KW-0813">Transport</keyword>
<dbReference type="RefSeq" id="WP_189142559.1">
    <property type="nucleotide sequence ID" value="NZ_BMNK01000014.1"/>
</dbReference>
<evidence type="ECO:0000256" key="1">
    <source>
        <dbReference type="ARBA" id="ARBA00004651"/>
    </source>
</evidence>
<keyword evidence="5 7" id="KW-1133">Transmembrane helix</keyword>
<dbReference type="SUPFAM" id="SSF161098">
    <property type="entry name" value="MetI-like"/>
    <property type="match status" value="1"/>
</dbReference>
<evidence type="ECO:0000313" key="10">
    <source>
        <dbReference type="EMBL" id="GGP13369.1"/>
    </source>
</evidence>
<gene>
    <name evidence="10" type="primary">ssuC</name>
    <name evidence="10" type="ORF">GCM10012278_64860</name>
</gene>
<keyword evidence="11" id="KW-1185">Reference proteome</keyword>
<feature type="transmembrane region" description="Helical" evidence="7">
    <location>
        <begin position="188"/>
        <end position="205"/>
    </location>
</feature>
<comment type="subcellular location">
    <subcellularLocation>
        <location evidence="1 7">Cell membrane</location>
        <topology evidence="1 7">Multi-pass membrane protein</topology>
    </subcellularLocation>
</comment>
<dbReference type="GO" id="GO:0055085">
    <property type="term" value="P:transmembrane transport"/>
    <property type="evidence" value="ECO:0007669"/>
    <property type="project" value="InterPro"/>
</dbReference>
<dbReference type="PANTHER" id="PTHR30151">
    <property type="entry name" value="ALKANE SULFONATE ABC TRANSPORTER-RELATED, MEMBRANE SUBUNIT"/>
    <property type="match status" value="1"/>
</dbReference>
<evidence type="ECO:0000259" key="9">
    <source>
        <dbReference type="PROSITE" id="PS50928"/>
    </source>
</evidence>
<feature type="compositionally biased region" description="Basic and acidic residues" evidence="8">
    <location>
        <begin position="1"/>
        <end position="10"/>
    </location>
</feature>
<feature type="transmembrane region" description="Helical" evidence="7">
    <location>
        <begin position="123"/>
        <end position="142"/>
    </location>
</feature>
<dbReference type="InterPro" id="IPR035906">
    <property type="entry name" value="MetI-like_sf"/>
</dbReference>
<feature type="transmembrane region" description="Helical" evidence="7">
    <location>
        <begin position="35"/>
        <end position="54"/>
    </location>
</feature>
<dbReference type="CDD" id="cd06261">
    <property type="entry name" value="TM_PBP2"/>
    <property type="match status" value="1"/>
</dbReference>
<dbReference type="Pfam" id="PF00528">
    <property type="entry name" value="BPD_transp_1"/>
    <property type="match status" value="1"/>
</dbReference>
<feature type="domain" description="ABC transmembrane type-1" evidence="9">
    <location>
        <begin position="82"/>
        <end position="266"/>
    </location>
</feature>
<proteinExistence type="inferred from homology"/>
<evidence type="ECO:0000256" key="7">
    <source>
        <dbReference type="RuleBase" id="RU363032"/>
    </source>
</evidence>
<dbReference type="Gene3D" id="1.10.3720.10">
    <property type="entry name" value="MetI-like"/>
    <property type="match status" value="1"/>
</dbReference>
<dbReference type="InterPro" id="IPR000515">
    <property type="entry name" value="MetI-like"/>
</dbReference>
<dbReference type="EMBL" id="BMNK01000014">
    <property type="protein sequence ID" value="GGP13369.1"/>
    <property type="molecule type" value="Genomic_DNA"/>
</dbReference>
<comment type="similarity">
    <text evidence="7">Belongs to the binding-protein-dependent transport system permease family.</text>
</comment>
<organism evidence="10 11">
    <name type="scientific">Nonomuraea glycinis</name>
    <dbReference type="NCBI Taxonomy" id="2047744"/>
    <lineage>
        <taxon>Bacteria</taxon>
        <taxon>Bacillati</taxon>
        <taxon>Actinomycetota</taxon>
        <taxon>Actinomycetes</taxon>
        <taxon>Streptosporangiales</taxon>
        <taxon>Streptosporangiaceae</taxon>
        <taxon>Nonomuraea</taxon>
    </lineage>
</organism>
<keyword evidence="3" id="KW-1003">Cell membrane</keyword>
<dbReference type="AlphaFoldDB" id="A0A918AAH4"/>
<reference evidence="10" key="2">
    <citation type="submission" date="2020-09" db="EMBL/GenBank/DDBJ databases">
        <authorList>
            <person name="Sun Q."/>
            <person name="Zhou Y."/>
        </authorList>
    </citation>
    <scope>NUCLEOTIDE SEQUENCE</scope>
    <source>
        <strain evidence="10">CGMCC 4.7430</strain>
    </source>
</reference>
<feature type="transmembrane region" description="Helical" evidence="7">
    <location>
        <begin position="211"/>
        <end position="233"/>
    </location>
</feature>
<evidence type="ECO:0000256" key="4">
    <source>
        <dbReference type="ARBA" id="ARBA00022692"/>
    </source>
</evidence>
<feature type="transmembrane region" description="Helical" evidence="7">
    <location>
        <begin position="245"/>
        <end position="265"/>
    </location>
</feature>
<dbReference type="Proteomes" id="UP000660745">
    <property type="component" value="Unassembled WGS sequence"/>
</dbReference>
<evidence type="ECO:0000256" key="2">
    <source>
        <dbReference type="ARBA" id="ARBA00022448"/>
    </source>
</evidence>
<keyword evidence="6 7" id="KW-0472">Membrane</keyword>
<sequence length="283" mass="29326">MTLLKAEDRAPGVGAAASRRTGRGRRTRPLFNVRGLMFAAGLLLLLEALTTWVVKSAYVPRPSQVGAALYTGIVSGDLLADAGQTFATFGAGLLIAIVVAVPVGVLLGASATAFNSVKLIIEFLRPLPSVALIPFGILILGVGDTTTIALTVYAASWPILFNTYYGVRDADPVAVDTARNFGLGRAAVLRRVLLPSAAVNIAAGVRISGAIALVLTVTVEIITSSGGLGYAIVQMQTAIRNADMYAAVFAVGLLGYAINAAVAGLERKIVFWKTDARDGGAGR</sequence>
<feature type="region of interest" description="Disordered" evidence="8">
    <location>
        <begin position="1"/>
        <end position="21"/>
    </location>
</feature>
<protein>
    <submittedName>
        <fullName evidence="10">Nitrate ABC transporter permease</fullName>
    </submittedName>
</protein>
<evidence type="ECO:0000256" key="5">
    <source>
        <dbReference type="ARBA" id="ARBA00022989"/>
    </source>
</evidence>
<accession>A0A918AAH4</accession>
<dbReference type="PROSITE" id="PS50928">
    <property type="entry name" value="ABC_TM1"/>
    <property type="match status" value="1"/>
</dbReference>
<evidence type="ECO:0000256" key="6">
    <source>
        <dbReference type="ARBA" id="ARBA00023136"/>
    </source>
</evidence>
<keyword evidence="4 7" id="KW-0812">Transmembrane</keyword>
<name>A0A918AAH4_9ACTN</name>
<reference evidence="10" key="1">
    <citation type="journal article" date="2014" name="Int. J. Syst. Evol. Microbiol.">
        <title>Complete genome sequence of Corynebacterium casei LMG S-19264T (=DSM 44701T), isolated from a smear-ripened cheese.</title>
        <authorList>
            <consortium name="US DOE Joint Genome Institute (JGI-PGF)"/>
            <person name="Walter F."/>
            <person name="Albersmeier A."/>
            <person name="Kalinowski J."/>
            <person name="Ruckert C."/>
        </authorList>
    </citation>
    <scope>NUCLEOTIDE SEQUENCE</scope>
    <source>
        <strain evidence="10">CGMCC 4.7430</strain>
    </source>
</reference>
<dbReference type="GO" id="GO:0005886">
    <property type="term" value="C:plasma membrane"/>
    <property type="evidence" value="ECO:0007669"/>
    <property type="project" value="UniProtKB-SubCell"/>
</dbReference>
<dbReference type="PANTHER" id="PTHR30151:SF16">
    <property type="entry name" value="ABC TRANSPORTER PERMEASE PROTEIN"/>
    <property type="match status" value="1"/>
</dbReference>
<evidence type="ECO:0000313" key="11">
    <source>
        <dbReference type="Proteomes" id="UP000660745"/>
    </source>
</evidence>
<feature type="transmembrane region" description="Helical" evidence="7">
    <location>
        <begin position="86"/>
        <end position="111"/>
    </location>
</feature>
<comment type="caution">
    <text evidence="10">The sequence shown here is derived from an EMBL/GenBank/DDBJ whole genome shotgun (WGS) entry which is preliminary data.</text>
</comment>
<feature type="transmembrane region" description="Helical" evidence="7">
    <location>
        <begin position="148"/>
        <end position="167"/>
    </location>
</feature>
<evidence type="ECO:0000256" key="8">
    <source>
        <dbReference type="SAM" id="MobiDB-lite"/>
    </source>
</evidence>